<sequence length="162" mass="17574">MDVSPSTFGPEDDGLVRAFDIHSRITIYLIENLDPAAWRAEPPGGKGRNIAALAAHIHTVHGMWLKASGSTELPIPLNKITVMPDEAIAGLRATSAALSKLIATSLKSGNRVKNFKPDTAAFVGYLIAHDSHHRGQMATLARQVGFPLSRKVNFGLWEWGVR</sequence>
<name>A0A2Z5FXQ9_9BACT</name>
<dbReference type="InterPro" id="IPR034660">
    <property type="entry name" value="DinB/YfiT-like"/>
</dbReference>
<evidence type="ECO:0000313" key="5">
    <source>
        <dbReference type="Proteomes" id="UP000253606"/>
    </source>
</evidence>
<keyword evidence="5" id="KW-1185">Reference proteome</keyword>
<keyword evidence="2 3" id="KW-0479">Metal-binding</keyword>
<dbReference type="KEGG" id="abas:ACPOL_2344"/>
<dbReference type="AlphaFoldDB" id="A0A2Z5FXQ9"/>
<feature type="binding site" evidence="3">
    <location>
        <position position="56"/>
    </location>
    <ligand>
        <name>a divalent metal cation</name>
        <dbReference type="ChEBI" id="CHEBI:60240"/>
    </ligand>
</feature>
<gene>
    <name evidence="4" type="ORF">ACPOL_2344</name>
</gene>
<dbReference type="GO" id="GO:0046872">
    <property type="term" value="F:metal ion binding"/>
    <property type="evidence" value="ECO:0007669"/>
    <property type="project" value="UniProtKB-KW"/>
</dbReference>
<proteinExistence type="inferred from homology"/>
<evidence type="ECO:0000256" key="1">
    <source>
        <dbReference type="ARBA" id="ARBA00008635"/>
    </source>
</evidence>
<accession>A0A2Z5FXQ9</accession>
<reference evidence="4 5" key="1">
    <citation type="journal article" date="2018" name="Front. Microbiol.">
        <title>Hydrolytic Capabilities as a Key to Environmental Success: Chitinolytic and Cellulolytic Acidobacteria From Acidic Sub-arctic Soils and Boreal Peatlands.</title>
        <authorList>
            <person name="Belova S.E."/>
            <person name="Ravin N.V."/>
            <person name="Pankratov T.A."/>
            <person name="Rakitin A.L."/>
            <person name="Ivanova A.A."/>
            <person name="Beletsky A.V."/>
            <person name="Mardanov A.V."/>
            <person name="Sinninghe Damste J.S."/>
            <person name="Dedysh S.N."/>
        </authorList>
    </citation>
    <scope>NUCLEOTIDE SEQUENCE [LARGE SCALE GENOMIC DNA]</scope>
    <source>
        <strain evidence="4 5">SBC82</strain>
    </source>
</reference>
<evidence type="ECO:0008006" key="6">
    <source>
        <dbReference type="Google" id="ProtNLM"/>
    </source>
</evidence>
<dbReference type="EMBL" id="CP030840">
    <property type="protein sequence ID" value="AXC11668.1"/>
    <property type="molecule type" value="Genomic_DNA"/>
</dbReference>
<evidence type="ECO:0000256" key="3">
    <source>
        <dbReference type="PIRSR" id="PIRSR607837-1"/>
    </source>
</evidence>
<dbReference type="SUPFAM" id="SSF109854">
    <property type="entry name" value="DinB/YfiT-like putative metalloenzymes"/>
    <property type="match status" value="1"/>
</dbReference>
<feature type="binding site" evidence="3">
    <location>
        <position position="129"/>
    </location>
    <ligand>
        <name>a divalent metal cation</name>
        <dbReference type="ChEBI" id="CHEBI:60240"/>
    </ligand>
</feature>
<dbReference type="Proteomes" id="UP000253606">
    <property type="component" value="Chromosome"/>
</dbReference>
<dbReference type="Pfam" id="PF05163">
    <property type="entry name" value="DinB"/>
    <property type="match status" value="1"/>
</dbReference>
<evidence type="ECO:0000313" key="4">
    <source>
        <dbReference type="EMBL" id="AXC11668.1"/>
    </source>
</evidence>
<evidence type="ECO:0000256" key="2">
    <source>
        <dbReference type="ARBA" id="ARBA00022723"/>
    </source>
</evidence>
<dbReference type="Gene3D" id="1.20.120.450">
    <property type="entry name" value="dinb family like domain"/>
    <property type="match status" value="1"/>
</dbReference>
<organism evidence="4 5">
    <name type="scientific">Acidisarcina polymorpha</name>
    <dbReference type="NCBI Taxonomy" id="2211140"/>
    <lineage>
        <taxon>Bacteria</taxon>
        <taxon>Pseudomonadati</taxon>
        <taxon>Acidobacteriota</taxon>
        <taxon>Terriglobia</taxon>
        <taxon>Terriglobales</taxon>
        <taxon>Acidobacteriaceae</taxon>
        <taxon>Acidisarcina</taxon>
    </lineage>
</organism>
<feature type="binding site" evidence="3">
    <location>
        <position position="133"/>
    </location>
    <ligand>
        <name>a divalent metal cation</name>
        <dbReference type="ChEBI" id="CHEBI:60240"/>
    </ligand>
</feature>
<dbReference type="RefSeq" id="WP_161557291.1">
    <property type="nucleotide sequence ID" value="NZ_CP030840.1"/>
</dbReference>
<protein>
    <recommendedName>
        <fullName evidence="6">DinB family protein</fullName>
    </recommendedName>
</protein>
<comment type="similarity">
    <text evidence="1">Belongs to the DinB family.</text>
</comment>
<dbReference type="InterPro" id="IPR007837">
    <property type="entry name" value="DinB"/>
</dbReference>